<evidence type="ECO:0000313" key="2">
    <source>
        <dbReference type="EMBL" id="KOM54766.1"/>
    </source>
</evidence>
<feature type="compositionally biased region" description="Basic and acidic residues" evidence="1">
    <location>
        <begin position="1"/>
        <end position="18"/>
    </location>
</feature>
<dbReference type="EMBL" id="CM003380">
    <property type="protein sequence ID" value="KOM54766.1"/>
    <property type="molecule type" value="Genomic_DNA"/>
</dbReference>
<feature type="region of interest" description="Disordered" evidence="1">
    <location>
        <begin position="1"/>
        <end position="27"/>
    </location>
</feature>
<dbReference type="InterPro" id="IPR042253">
    <property type="entry name" value="Pglycerate_mutase_ApgM_sf"/>
</dbReference>
<dbReference type="GO" id="GO:0004619">
    <property type="term" value="F:phosphoglycerate mutase activity"/>
    <property type="evidence" value="ECO:0007669"/>
    <property type="project" value="InterPro"/>
</dbReference>
<dbReference type="InterPro" id="IPR004456">
    <property type="entry name" value="Pglycerate_mutase_ApgM"/>
</dbReference>
<dbReference type="Gene3D" id="3.30.70.2130">
    <property type="entry name" value="Metalloenzyme domain"/>
    <property type="match status" value="1"/>
</dbReference>
<dbReference type="PANTHER" id="PTHR31209">
    <property type="entry name" value="COFACTOR-INDEPENDENT PHOSPHOGLYCERATE MUTASE"/>
    <property type="match status" value="1"/>
</dbReference>
<dbReference type="Proteomes" id="UP000053144">
    <property type="component" value="Chromosome 10"/>
</dbReference>
<protein>
    <submittedName>
        <fullName evidence="2">Uncharacterized protein</fullName>
    </submittedName>
</protein>
<gene>
    <name evidence="2" type="ORF">LR48_Vigan10g065800</name>
</gene>
<sequence>MDQLAKKLDKSRSKETSRMKKQAKSSLRGMLESSLGCILNFATLDEKTGIVTSRRDDRHFEEEGPILCAALDGLKLPSFPRYEVRVRSRCLRLL</sequence>
<evidence type="ECO:0000313" key="3">
    <source>
        <dbReference type="Proteomes" id="UP000053144"/>
    </source>
</evidence>
<name>A0A0L9VI83_PHAAN</name>
<dbReference type="PANTHER" id="PTHR31209:SF0">
    <property type="entry name" value="METALLOENZYME DOMAIN-CONTAINING PROTEIN"/>
    <property type="match status" value="1"/>
</dbReference>
<evidence type="ECO:0000256" key="1">
    <source>
        <dbReference type="SAM" id="MobiDB-lite"/>
    </source>
</evidence>
<dbReference type="STRING" id="3914.A0A0L9VI83"/>
<dbReference type="AlphaFoldDB" id="A0A0L9VI83"/>
<dbReference type="Gramene" id="KOM54766">
    <property type="protein sequence ID" value="KOM54766"/>
    <property type="gene ID" value="LR48_Vigan10g065800"/>
</dbReference>
<dbReference type="Pfam" id="PF10143">
    <property type="entry name" value="PhosphMutase"/>
    <property type="match status" value="1"/>
</dbReference>
<proteinExistence type="predicted"/>
<reference evidence="3" key="1">
    <citation type="journal article" date="2015" name="Proc. Natl. Acad. Sci. U.S.A.">
        <title>Genome sequencing of adzuki bean (Vigna angularis) provides insight into high starch and low fat accumulation and domestication.</title>
        <authorList>
            <person name="Yang K."/>
            <person name="Tian Z."/>
            <person name="Chen C."/>
            <person name="Luo L."/>
            <person name="Zhao B."/>
            <person name="Wang Z."/>
            <person name="Yu L."/>
            <person name="Li Y."/>
            <person name="Sun Y."/>
            <person name="Li W."/>
            <person name="Chen Y."/>
            <person name="Li Y."/>
            <person name="Zhang Y."/>
            <person name="Ai D."/>
            <person name="Zhao J."/>
            <person name="Shang C."/>
            <person name="Ma Y."/>
            <person name="Wu B."/>
            <person name="Wang M."/>
            <person name="Gao L."/>
            <person name="Sun D."/>
            <person name="Zhang P."/>
            <person name="Guo F."/>
            <person name="Wang W."/>
            <person name="Li Y."/>
            <person name="Wang J."/>
            <person name="Varshney R.K."/>
            <person name="Wang J."/>
            <person name="Ling H.Q."/>
            <person name="Wan P."/>
        </authorList>
    </citation>
    <scope>NUCLEOTIDE SEQUENCE</scope>
    <source>
        <strain evidence="3">cv. Jingnong 6</strain>
    </source>
</reference>
<organism evidence="2 3">
    <name type="scientific">Phaseolus angularis</name>
    <name type="common">Azuki bean</name>
    <name type="synonym">Vigna angularis</name>
    <dbReference type="NCBI Taxonomy" id="3914"/>
    <lineage>
        <taxon>Eukaryota</taxon>
        <taxon>Viridiplantae</taxon>
        <taxon>Streptophyta</taxon>
        <taxon>Embryophyta</taxon>
        <taxon>Tracheophyta</taxon>
        <taxon>Spermatophyta</taxon>
        <taxon>Magnoliopsida</taxon>
        <taxon>eudicotyledons</taxon>
        <taxon>Gunneridae</taxon>
        <taxon>Pentapetalae</taxon>
        <taxon>rosids</taxon>
        <taxon>fabids</taxon>
        <taxon>Fabales</taxon>
        <taxon>Fabaceae</taxon>
        <taxon>Papilionoideae</taxon>
        <taxon>50 kb inversion clade</taxon>
        <taxon>NPAAA clade</taxon>
        <taxon>indigoferoid/millettioid clade</taxon>
        <taxon>Phaseoleae</taxon>
        <taxon>Vigna</taxon>
    </lineage>
</organism>
<accession>A0A0L9VI83</accession>